<sequence>MEYGILFFLEMMLLYYGFGKSKKWAQIVLPVLIIFTRIDTVIFLGVVFIIDILWNKKIRWLYILGGILGAAGLLAFNWLYFGEIVNNTIVAKKLAYDKYYTFHQNLDHFI</sequence>
<feature type="transmembrane region" description="Helical" evidence="1">
    <location>
        <begin position="60"/>
        <end position="81"/>
    </location>
</feature>
<keyword evidence="1" id="KW-0472">Membrane</keyword>
<keyword evidence="1" id="KW-1133">Transmembrane helix</keyword>
<accession>A0ABU9RH63</accession>
<keyword evidence="1" id="KW-0812">Transmembrane</keyword>
<keyword evidence="3" id="KW-1185">Reference proteome</keyword>
<dbReference type="Proteomes" id="UP001481677">
    <property type="component" value="Unassembled WGS sequence"/>
</dbReference>
<evidence type="ECO:0000256" key="1">
    <source>
        <dbReference type="SAM" id="Phobius"/>
    </source>
</evidence>
<feature type="transmembrane region" description="Helical" evidence="1">
    <location>
        <begin position="27"/>
        <end position="53"/>
    </location>
</feature>
<evidence type="ECO:0000313" key="3">
    <source>
        <dbReference type="Proteomes" id="UP001481677"/>
    </source>
</evidence>
<proteinExistence type="predicted"/>
<organism evidence="2 3">
    <name type="scientific">Paraburkholderia azotifigens</name>
    <dbReference type="NCBI Taxonomy" id="2057004"/>
    <lineage>
        <taxon>Bacteria</taxon>
        <taxon>Pseudomonadati</taxon>
        <taxon>Pseudomonadota</taxon>
        <taxon>Betaproteobacteria</taxon>
        <taxon>Burkholderiales</taxon>
        <taxon>Burkholderiaceae</taxon>
        <taxon>Paraburkholderia</taxon>
    </lineage>
</organism>
<evidence type="ECO:0000313" key="2">
    <source>
        <dbReference type="EMBL" id="MEM5346396.1"/>
    </source>
</evidence>
<feature type="non-terminal residue" evidence="2">
    <location>
        <position position="110"/>
    </location>
</feature>
<protein>
    <submittedName>
        <fullName evidence="2">Uncharacterized protein</fullName>
    </submittedName>
</protein>
<gene>
    <name evidence="2" type="ORF">V4C56_43135</name>
</gene>
<comment type="caution">
    <text evidence="2">The sequence shown here is derived from an EMBL/GenBank/DDBJ whole genome shotgun (WGS) entry which is preliminary data.</text>
</comment>
<dbReference type="EMBL" id="JAZHGA010000188">
    <property type="protein sequence ID" value="MEM5346396.1"/>
    <property type="molecule type" value="Genomic_DNA"/>
</dbReference>
<name>A0ABU9RH63_9BURK</name>
<reference evidence="2 3" key="1">
    <citation type="submission" date="2024-01" db="EMBL/GenBank/DDBJ databases">
        <title>The diversity of rhizobia nodulating Mimosa spp. in eleven states of Brazil covering several biomes is determined by host plant, location, and edaphic factors.</title>
        <authorList>
            <person name="Rouws L."/>
            <person name="Barauna A."/>
            <person name="Beukes C."/>
            <person name="De Faria S.M."/>
            <person name="Gross E."/>
            <person name="Dos Reis Junior F.B."/>
            <person name="Simon M."/>
            <person name="Maluk M."/>
            <person name="Odee D.W."/>
            <person name="Kenicer G."/>
            <person name="Young J.P.W."/>
            <person name="Reis V.M."/>
            <person name="Zilli J."/>
            <person name="James E.K."/>
        </authorList>
    </citation>
    <scope>NUCLEOTIDE SEQUENCE [LARGE SCALE GENOMIC DNA]</scope>
    <source>
        <strain evidence="2 3">JPY530</strain>
    </source>
</reference>